<sequence>MTSSLGRQSTMPAQTSELPDELRHLADSLGIATEFWDYTGVRREASAATIRGVLAALGIAADTDDEIARALEDLELAPWREVLPPSVITPEGREPEVRAHVPDGSAVTVAVVLDGDDVRELGQREDDAAPRYVDGVRTGRATFVLPPDLPVGWHELVARVDGTEAARVPLAVTPERLPEPALATTRGWGVMAQLYSVRSATSWGIGDFADLAELTSLFGDLGADFLLVNPLHAAEPTGHMTPSPYLPVTRRFVNPVYVRPEEIREAAYLTGPQRALVDWAAEEVRTANTVNSPIDRDAVWSAKREALGVIHAAPRSRSRQRALERFRAEEGQGLEDFALWCALHEKYADSSWPAELRDVGSPFVANTRRQLADRIDFYVWLQWVADEQLAAANREARTAGMGLGIMQDLAVGVHPDGADTWTDPDAFAHGIGVGAPPDMYNQQGQNWSQPPWRPDSLVRTAYAPLRQMVRTVLRHAGAIRIDHVMGLFRLWWIPEGMGADEGTYVRYDHDAMVGVVLLEAALAGATVIGEDLGTVEPWVRGYLEDRGVLGTSVLWFEKDDDGQPLRPEQYRRGVLATVNTHDLPPVAGYLAEEHVDLRRRLGLLTQPVEEVRAEARQERERMVARLREDGILTEDPTERELVEALHVYVVRTPAVLVGVSLTDAVGERRAQNQPGTDTEYPNWKLPLADGAERVVMVEDLPGSARLVSLVDAVRDAFGEDDRLA</sequence>
<organism evidence="12 13">
    <name type="scientific">Georgenia halophila</name>
    <dbReference type="NCBI Taxonomy" id="620889"/>
    <lineage>
        <taxon>Bacteria</taxon>
        <taxon>Bacillati</taxon>
        <taxon>Actinomycetota</taxon>
        <taxon>Actinomycetes</taxon>
        <taxon>Micrococcales</taxon>
        <taxon>Bogoriellaceae</taxon>
        <taxon>Georgenia</taxon>
    </lineage>
</organism>
<keyword evidence="13" id="KW-1185">Reference proteome</keyword>
<evidence type="ECO:0000313" key="13">
    <source>
        <dbReference type="Proteomes" id="UP001500622"/>
    </source>
</evidence>
<dbReference type="InterPro" id="IPR048458">
    <property type="entry name" value="MalQ_N"/>
</dbReference>
<dbReference type="InterPro" id="IPR003385">
    <property type="entry name" value="Glyco_hydro_77"/>
</dbReference>
<evidence type="ECO:0000256" key="7">
    <source>
        <dbReference type="ARBA" id="ARBA00023277"/>
    </source>
</evidence>
<evidence type="ECO:0000313" key="12">
    <source>
        <dbReference type="EMBL" id="GAA4422960.1"/>
    </source>
</evidence>
<dbReference type="PANTHER" id="PTHR32438">
    <property type="entry name" value="4-ALPHA-GLUCANOTRANSFERASE DPE1, CHLOROPLASTIC/AMYLOPLASTIC"/>
    <property type="match status" value="1"/>
</dbReference>
<comment type="catalytic activity">
    <reaction evidence="1 10">
        <text>Transfers a segment of a (1-&gt;4)-alpha-D-glucan to a new position in an acceptor, which may be glucose or a (1-&gt;4)-alpha-D-glucan.</text>
        <dbReference type="EC" id="2.4.1.25"/>
    </reaction>
</comment>
<dbReference type="NCBIfam" id="TIGR00217">
    <property type="entry name" value="malQ"/>
    <property type="match status" value="1"/>
</dbReference>
<evidence type="ECO:0000256" key="1">
    <source>
        <dbReference type="ARBA" id="ARBA00000439"/>
    </source>
</evidence>
<evidence type="ECO:0000256" key="6">
    <source>
        <dbReference type="ARBA" id="ARBA00022679"/>
    </source>
</evidence>
<dbReference type="RefSeq" id="WP_345215925.1">
    <property type="nucleotide sequence ID" value="NZ_BAABGN010000008.1"/>
</dbReference>
<evidence type="ECO:0000256" key="4">
    <source>
        <dbReference type="ARBA" id="ARBA00020295"/>
    </source>
</evidence>
<evidence type="ECO:0000256" key="8">
    <source>
        <dbReference type="ARBA" id="ARBA00031423"/>
    </source>
</evidence>
<evidence type="ECO:0000256" key="2">
    <source>
        <dbReference type="ARBA" id="ARBA00005684"/>
    </source>
</evidence>
<feature type="domain" description="MalQ N-terminal beta-sandwich" evidence="11">
    <location>
        <begin position="83"/>
        <end position="174"/>
    </location>
</feature>
<dbReference type="Pfam" id="PF02446">
    <property type="entry name" value="Glyco_hydro_77"/>
    <property type="match status" value="1"/>
</dbReference>
<evidence type="ECO:0000259" key="11">
    <source>
        <dbReference type="Pfam" id="PF21226"/>
    </source>
</evidence>
<dbReference type="Proteomes" id="UP001500622">
    <property type="component" value="Unassembled WGS sequence"/>
</dbReference>
<accession>A0ABP8L5T3</accession>
<dbReference type="InterPro" id="IPR017853">
    <property type="entry name" value="GH"/>
</dbReference>
<dbReference type="PANTHER" id="PTHR32438:SF5">
    <property type="entry name" value="4-ALPHA-GLUCANOTRANSFERASE DPE1, CHLOROPLASTIC_AMYLOPLASTIC"/>
    <property type="match status" value="1"/>
</dbReference>
<dbReference type="EC" id="2.4.1.25" evidence="3 10"/>
<protein>
    <recommendedName>
        <fullName evidence="4 10">4-alpha-glucanotransferase</fullName>
        <ecNumber evidence="3 10">2.4.1.25</ecNumber>
    </recommendedName>
    <alternativeName>
        <fullName evidence="8 10">Amylomaltase</fullName>
    </alternativeName>
    <alternativeName>
        <fullName evidence="9 10">Disproportionating enzyme</fullName>
    </alternativeName>
</protein>
<gene>
    <name evidence="12" type="primary">malQ</name>
    <name evidence="12" type="ORF">GCM10023169_18000</name>
</gene>
<evidence type="ECO:0000256" key="9">
    <source>
        <dbReference type="ARBA" id="ARBA00031501"/>
    </source>
</evidence>
<comment type="similarity">
    <text evidence="2 10">Belongs to the disproportionating enzyme family.</text>
</comment>
<proteinExistence type="inferred from homology"/>
<dbReference type="SUPFAM" id="SSF51445">
    <property type="entry name" value="(Trans)glycosidases"/>
    <property type="match status" value="1"/>
</dbReference>
<evidence type="ECO:0000256" key="10">
    <source>
        <dbReference type="RuleBase" id="RU361207"/>
    </source>
</evidence>
<keyword evidence="5 10" id="KW-0328">Glycosyltransferase</keyword>
<dbReference type="Pfam" id="PF21226">
    <property type="entry name" value="MalQ_N"/>
    <property type="match status" value="1"/>
</dbReference>
<dbReference type="EMBL" id="BAABGN010000008">
    <property type="protein sequence ID" value="GAA4422960.1"/>
    <property type="molecule type" value="Genomic_DNA"/>
</dbReference>
<keyword evidence="7 10" id="KW-0119">Carbohydrate metabolism</keyword>
<evidence type="ECO:0000256" key="5">
    <source>
        <dbReference type="ARBA" id="ARBA00022676"/>
    </source>
</evidence>
<evidence type="ECO:0000256" key="3">
    <source>
        <dbReference type="ARBA" id="ARBA00012560"/>
    </source>
</evidence>
<reference evidence="13" key="1">
    <citation type="journal article" date="2019" name="Int. J. Syst. Evol. Microbiol.">
        <title>The Global Catalogue of Microorganisms (GCM) 10K type strain sequencing project: providing services to taxonomists for standard genome sequencing and annotation.</title>
        <authorList>
            <consortium name="The Broad Institute Genomics Platform"/>
            <consortium name="The Broad Institute Genome Sequencing Center for Infectious Disease"/>
            <person name="Wu L."/>
            <person name="Ma J."/>
        </authorList>
    </citation>
    <scope>NUCLEOTIDE SEQUENCE [LARGE SCALE GENOMIC DNA]</scope>
    <source>
        <strain evidence="13">JCM 17810</strain>
    </source>
</reference>
<name>A0ABP8L5T3_9MICO</name>
<comment type="caution">
    <text evidence="12">The sequence shown here is derived from an EMBL/GenBank/DDBJ whole genome shotgun (WGS) entry which is preliminary data.</text>
</comment>
<keyword evidence="6 10" id="KW-0808">Transferase</keyword>
<dbReference type="Gene3D" id="3.20.20.80">
    <property type="entry name" value="Glycosidases"/>
    <property type="match status" value="1"/>
</dbReference>